<gene>
    <name evidence="4" type="ORF">M2280_000760</name>
</gene>
<dbReference type="PANTHER" id="PTHR30461:SF2">
    <property type="entry name" value="SERINE RECOMBINASE PINE-RELATED"/>
    <property type="match status" value="1"/>
</dbReference>
<reference evidence="4 5" key="1">
    <citation type="submission" date="2023-04" db="EMBL/GenBank/DDBJ databases">
        <title>Forest soil microbial communities from Buena Vista Peninsula, Colon Province, Panama.</title>
        <authorList>
            <person name="Bouskill N."/>
        </authorList>
    </citation>
    <scope>NUCLEOTIDE SEQUENCE [LARGE SCALE GENOMIC DNA]</scope>
    <source>
        <strain evidence="4 5">CFH S0262</strain>
    </source>
</reference>
<evidence type="ECO:0000256" key="1">
    <source>
        <dbReference type="ARBA" id="ARBA00023125"/>
    </source>
</evidence>
<dbReference type="EMBL" id="JARXVC010000002">
    <property type="protein sequence ID" value="MDH6279551.1"/>
    <property type="molecule type" value="Genomic_DNA"/>
</dbReference>
<dbReference type="Pfam" id="PF07508">
    <property type="entry name" value="Recombinase"/>
    <property type="match status" value="1"/>
</dbReference>
<dbReference type="Proteomes" id="UP001160334">
    <property type="component" value="Unassembled WGS sequence"/>
</dbReference>
<name>A0ABT6M5F7_9NOCA</name>
<evidence type="ECO:0000256" key="2">
    <source>
        <dbReference type="ARBA" id="ARBA00023172"/>
    </source>
</evidence>
<dbReference type="Gene3D" id="3.90.1750.20">
    <property type="entry name" value="Putative Large Serine Recombinase, Chain B, Domain 2"/>
    <property type="match status" value="1"/>
</dbReference>
<dbReference type="Pfam" id="PF13408">
    <property type="entry name" value="Zn_ribbon_recom"/>
    <property type="match status" value="1"/>
</dbReference>
<organism evidence="4 5">
    <name type="scientific">Prescottella agglutinans</name>
    <dbReference type="NCBI Taxonomy" id="1644129"/>
    <lineage>
        <taxon>Bacteria</taxon>
        <taxon>Bacillati</taxon>
        <taxon>Actinomycetota</taxon>
        <taxon>Actinomycetes</taxon>
        <taxon>Mycobacteriales</taxon>
        <taxon>Nocardiaceae</taxon>
        <taxon>Prescottella</taxon>
    </lineage>
</organism>
<sequence length="308" mass="34224">MSRAYGWADDRITIVKPEAKELRAMAKQLLNGGTLRGLVADLEQRGVSTVTGKPWQPVTIKRALTNPRIIGKQQSGKKLVDSNAKPILDEATYEKLVGLLHDPARARFTGDRTRVHLLAGGVARCGECGGPLHPKTSDTRADAYGCAIRSGGCGKISIKAGDLEADVVERVLARMADAGFRRDLAKSLNELQSSTDAERELADTERRFEILGEDFADGVIDRATMHAGTERIRARKDALELHIQRRDVLDDLPEPDIEQIVQWWEETSKARRRDIVSVLLDHVTVNRSNRRGHAGIDPDRLHYEWKSA</sequence>
<evidence type="ECO:0000259" key="3">
    <source>
        <dbReference type="PROSITE" id="PS51737"/>
    </source>
</evidence>
<protein>
    <recommendedName>
        <fullName evidence="3">Recombinase domain-containing protein</fullName>
    </recommendedName>
</protein>
<keyword evidence="1" id="KW-0238">DNA-binding</keyword>
<evidence type="ECO:0000313" key="5">
    <source>
        <dbReference type="Proteomes" id="UP001160334"/>
    </source>
</evidence>
<dbReference type="InterPro" id="IPR011109">
    <property type="entry name" value="DNA_bind_recombinase_dom"/>
</dbReference>
<comment type="caution">
    <text evidence="4">The sequence shown here is derived from an EMBL/GenBank/DDBJ whole genome shotgun (WGS) entry which is preliminary data.</text>
</comment>
<dbReference type="PROSITE" id="PS51737">
    <property type="entry name" value="RECOMBINASE_DNA_BIND"/>
    <property type="match status" value="1"/>
</dbReference>
<keyword evidence="5" id="KW-1185">Reference proteome</keyword>
<proteinExistence type="predicted"/>
<dbReference type="InterPro" id="IPR025827">
    <property type="entry name" value="Zn_ribbon_recom_dom"/>
</dbReference>
<accession>A0ABT6M5F7</accession>
<dbReference type="PANTHER" id="PTHR30461">
    <property type="entry name" value="DNA-INVERTASE FROM LAMBDOID PROPHAGE"/>
    <property type="match status" value="1"/>
</dbReference>
<feature type="domain" description="Recombinase" evidence="3">
    <location>
        <begin position="4"/>
        <end position="106"/>
    </location>
</feature>
<evidence type="ECO:0000313" key="4">
    <source>
        <dbReference type="EMBL" id="MDH6279551.1"/>
    </source>
</evidence>
<dbReference type="InterPro" id="IPR038109">
    <property type="entry name" value="DNA_bind_recomb_sf"/>
</dbReference>
<dbReference type="RefSeq" id="WP_280758951.1">
    <property type="nucleotide sequence ID" value="NZ_JARXVC010000002.1"/>
</dbReference>
<keyword evidence="2" id="KW-0233">DNA recombination</keyword>
<dbReference type="InterPro" id="IPR050639">
    <property type="entry name" value="SSR_resolvase"/>
</dbReference>